<comment type="similarity">
    <text evidence="5">Belongs to the alanine racemase family.</text>
</comment>
<evidence type="ECO:0000256" key="7">
    <source>
        <dbReference type="PIRSR" id="PIRSR600821-52"/>
    </source>
</evidence>
<dbReference type="SMART" id="SM01005">
    <property type="entry name" value="Ala_racemase_C"/>
    <property type="match status" value="1"/>
</dbReference>
<dbReference type="InterPro" id="IPR000821">
    <property type="entry name" value="Ala_racemase"/>
</dbReference>
<evidence type="ECO:0000256" key="4">
    <source>
        <dbReference type="ARBA" id="ARBA00023235"/>
    </source>
</evidence>
<protein>
    <recommendedName>
        <fullName evidence="5">Alanine racemase</fullName>
        <ecNumber evidence="5">5.1.1.1</ecNumber>
    </recommendedName>
</protein>
<evidence type="ECO:0000256" key="1">
    <source>
        <dbReference type="ARBA" id="ARBA00000316"/>
    </source>
</evidence>
<dbReference type="AlphaFoldDB" id="A0A1I1EI17"/>
<dbReference type="InterPro" id="IPR001608">
    <property type="entry name" value="Ala_racemase_N"/>
</dbReference>
<dbReference type="InterPro" id="IPR020622">
    <property type="entry name" value="Ala_racemase_pyridoxalP-BS"/>
</dbReference>
<proteinExistence type="inferred from homology"/>
<dbReference type="InterPro" id="IPR029066">
    <property type="entry name" value="PLP-binding_barrel"/>
</dbReference>
<dbReference type="Gene3D" id="3.20.20.10">
    <property type="entry name" value="Alanine racemase"/>
    <property type="match status" value="1"/>
</dbReference>
<feature type="domain" description="Alanine racemase C-terminal" evidence="8">
    <location>
        <begin position="233"/>
        <end position="357"/>
    </location>
</feature>
<dbReference type="HAMAP" id="MF_01201">
    <property type="entry name" value="Ala_racemase"/>
    <property type="match status" value="1"/>
</dbReference>
<evidence type="ECO:0000313" key="10">
    <source>
        <dbReference type="Proteomes" id="UP000240042"/>
    </source>
</evidence>
<dbReference type="GO" id="GO:0030632">
    <property type="term" value="P:D-alanine biosynthetic process"/>
    <property type="evidence" value="ECO:0007669"/>
    <property type="project" value="UniProtKB-UniRule"/>
</dbReference>
<keyword evidence="3 5" id="KW-0663">Pyridoxal phosphate</keyword>
<organism evidence="9 10">
    <name type="scientific">Brevinema andersonii</name>
    <dbReference type="NCBI Taxonomy" id="34097"/>
    <lineage>
        <taxon>Bacteria</taxon>
        <taxon>Pseudomonadati</taxon>
        <taxon>Spirochaetota</taxon>
        <taxon>Spirochaetia</taxon>
        <taxon>Brevinematales</taxon>
        <taxon>Brevinemataceae</taxon>
        <taxon>Brevinema</taxon>
    </lineage>
</organism>
<comment type="cofactor">
    <cofactor evidence="2 5 6">
        <name>pyridoxal 5'-phosphate</name>
        <dbReference type="ChEBI" id="CHEBI:597326"/>
    </cofactor>
</comment>
<feature type="modified residue" description="N6-(pyridoxal phosphate)lysine" evidence="5 6">
    <location>
        <position position="36"/>
    </location>
</feature>
<reference evidence="10" key="1">
    <citation type="submission" date="2016-10" db="EMBL/GenBank/DDBJ databases">
        <authorList>
            <person name="Varghese N."/>
            <person name="Submissions S."/>
        </authorList>
    </citation>
    <scope>NUCLEOTIDE SEQUENCE [LARGE SCALE GENOMIC DNA]</scope>
    <source>
        <strain evidence="10">ATCC 43811</strain>
    </source>
</reference>
<dbReference type="EC" id="5.1.1.1" evidence="5"/>
<gene>
    <name evidence="9" type="ORF">SAMN02745150_01064</name>
</gene>
<dbReference type="EMBL" id="FOKY01000011">
    <property type="protein sequence ID" value="SFB85048.1"/>
    <property type="molecule type" value="Genomic_DNA"/>
</dbReference>
<sequence>MDFRTSAVINLEYLTHNISTIRKLIGSEAKLCIAVKGNAYGHGLIPIAHACADLNIDMLAVATPHEGRALRESGIQLPILVLTQHTKNEIPDLFRFGLIPLLSHIEYLQEYRLYVQKFQQPLTVHLKIDTGMSRGGFFPEDAVKAFQKIQNTTGINCTGIATHFASGENQTVTACQVELFTQTVNHIKSIAYNPLTIHACNSAGTFYFPQAHYDMVRIGLGAYGYGHNSLRPILSLYAQISQIKRIKRGTSVSYGGTWTASYDTNIATILIGYADGFSRNFSNKGQVQINNKLYPIVGNVCMDQILVNLGDDNYNIGTTVTILDDNQLSADILATKIDSIPHDILTNLSERVQRIYIKKREV</sequence>
<dbReference type="SUPFAM" id="SSF50621">
    <property type="entry name" value="Alanine racemase C-terminal domain-like"/>
    <property type="match status" value="1"/>
</dbReference>
<accession>A0A1I1EI17</accession>
<dbReference type="Pfam" id="PF00842">
    <property type="entry name" value="Ala_racemase_C"/>
    <property type="match status" value="1"/>
</dbReference>
<dbReference type="PANTHER" id="PTHR30511">
    <property type="entry name" value="ALANINE RACEMASE"/>
    <property type="match status" value="1"/>
</dbReference>
<evidence type="ECO:0000256" key="6">
    <source>
        <dbReference type="PIRSR" id="PIRSR600821-50"/>
    </source>
</evidence>
<feature type="active site" description="Proton acceptor; specific for D-alanine" evidence="5">
    <location>
        <position position="36"/>
    </location>
</feature>
<feature type="active site" description="Proton acceptor; specific for L-alanine" evidence="5">
    <location>
        <position position="254"/>
    </location>
</feature>
<evidence type="ECO:0000259" key="8">
    <source>
        <dbReference type="SMART" id="SM01005"/>
    </source>
</evidence>
<dbReference type="InterPro" id="IPR011079">
    <property type="entry name" value="Ala_racemase_C"/>
</dbReference>
<dbReference type="UniPathway" id="UPA00042">
    <property type="reaction ID" value="UER00497"/>
</dbReference>
<dbReference type="GO" id="GO:0005829">
    <property type="term" value="C:cytosol"/>
    <property type="evidence" value="ECO:0007669"/>
    <property type="project" value="TreeGrafter"/>
</dbReference>
<dbReference type="PANTHER" id="PTHR30511:SF0">
    <property type="entry name" value="ALANINE RACEMASE, CATABOLIC-RELATED"/>
    <property type="match status" value="1"/>
</dbReference>
<dbReference type="Gene3D" id="2.40.37.10">
    <property type="entry name" value="Lyase, Ornithine Decarboxylase, Chain A, domain 1"/>
    <property type="match status" value="1"/>
</dbReference>
<dbReference type="InterPro" id="IPR009006">
    <property type="entry name" value="Ala_racemase/Decarboxylase_C"/>
</dbReference>
<dbReference type="CDD" id="cd00430">
    <property type="entry name" value="PLPDE_III_AR"/>
    <property type="match status" value="1"/>
</dbReference>
<dbReference type="NCBIfam" id="TIGR00492">
    <property type="entry name" value="alr"/>
    <property type="match status" value="1"/>
</dbReference>
<name>A0A1I1EI17_BREAD</name>
<evidence type="ECO:0000256" key="2">
    <source>
        <dbReference type="ARBA" id="ARBA00001933"/>
    </source>
</evidence>
<comment type="catalytic activity">
    <reaction evidence="1 5">
        <text>L-alanine = D-alanine</text>
        <dbReference type="Rhea" id="RHEA:20249"/>
        <dbReference type="ChEBI" id="CHEBI:57416"/>
        <dbReference type="ChEBI" id="CHEBI:57972"/>
        <dbReference type="EC" id="5.1.1.1"/>
    </reaction>
</comment>
<dbReference type="GO" id="GO:0008784">
    <property type="term" value="F:alanine racemase activity"/>
    <property type="evidence" value="ECO:0007669"/>
    <property type="project" value="UniProtKB-UniRule"/>
</dbReference>
<dbReference type="SUPFAM" id="SSF51419">
    <property type="entry name" value="PLP-binding barrel"/>
    <property type="match status" value="1"/>
</dbReference>
<dbReference type="Proteomes" id="UP000240042">
    <property type="component" value="Unassembled WGS sequence"/>
</dbReference>
<comment type="function">
    <text evidence="5">Catalyzes the interconversion of L-alanine and D-alanine. May also act on other amino acids.</text>
</comment>
<comment type="pathway">
    <text evidence="5">Amino-acid biosynthesis; D-alanine biosynthesis; D-alanine from L-alanine: step 1/1.</text>
</comment>
<dbReference type="GO" id="GO:0030170">
    <property type="term" value="F:pyridoxal phosphate binding"/>
    <property type="evidence" value="ECO:0007669"/>
    <property type="project" value="UniProtKB-UniRule"/>
</dbReference>
<evidence type="ECO:0000313" key="9">
    <source>
        <dbReference type="EMBL" id="SFB85048.1"/>
    </source>
</evidence>
<feature type="binding site" evidence="5 7">
    <location>
        <position position="302"/>
    </location>
    <ligand>
        <name>substrate</name>
    </ligand>
</feature>
<dbReference type="FunFam" id="3.20.20.10:FF:000002">
    <property type="entry name" value="Alanine racemase"/>
    <property type="match status" value="1"/>
</dbReference>
<keyword evidence="10" id="KW-1185">Reference proteome</keyword>
<feature type="binding site" evidence="5 7">
    <location>
        <position position="134"/>
    </location>
    <ligand>
        <name>substrate</name>
    </ligand>
</feature>
<evidence type="ECO:0000256" key="3">
    <source>
        <dbReference type="ARBA" id="ARBA00022898"/>
    </source>
</evidence>
<dbReference type="Pfam" id="PF01168">
    <property type="entry name" value="Ala_racemase_N"/>
    <property type="match status" value="1"/>
</dbReference>
<dbReference type="STRING" id="34097.SAMN02745150_01064"/>
<dbReference type="PROSITE" id="PS00395">
    <property type="entry name" value="ALANINE_RACEMASE"/>
    <property type="match status" value="1"/>
</dbReference>
<dbReference type="OrthoDB" id="9813814at2"/>
<dbReference type="RefSeq" id="WP_092319374.1">
    <property type="nucleotide sequence ID" value="NZ_FOKY01000011.1"/>
</dbReference>
<dbReference type="PRINTS" id="PR00992">
    <property type="entry name" value="ALARACEMASE"/>
</dbReference>
<evidence type="ECO:0000256" key="5">
    <source>
        <dbReference type="HAMAP-Rule" id="MF_01201"/>
    </source>
</evidence>
<keyword evidence="4 5" id="KW-0413">Isomerase</keyword>